<keyword evidence="2" id="KW-1185">Reference proteome</keyword>
<evidence type="ECO:0000313" key="1">
    <source>
        <dbReference type="EMBL" id="MFC5754535.1"/>
    </source>
</evidence>
<dbReference type="RefSeq" id="WP_378292738.1">
    <property type="nucleotide sequence ID" value="NZ_JBHSON010000161.1"/>
</dbReference>
<name>A0ABW1AJK9_9ACTN</name>
<proteinExistence type="predicted"/>
<protein>
    <submittedName>
        <fullName evidence="1">Uncharacterized protein</fullName>
    </submittedName>
</protein>
<accession>A0ABW1AJK9</accession>
<sequence>MRLVGRDGHGIELRIDGYQFPDAEDERLRTSWLMIAGTAYGPEGSWSFRWQALTPPDAVHLAAWLRTAEAGDTLRFTEPNLSLALTARGPDETVLRIGLDLEFSPPWRKHIRAGDPYTIPARLSTADLLAAADDWAAESARFPG</sequence>
<reference evidence="2" key="1">
    <citation type="journal article" date="2019" name="Int. J. Syst. Evol. Microbiol.">
        <title>The Global Catalogue of Microorganisms (GCM) 10K type strain sequencing project: providing services to taxonomists for standard genome sequencing and annotation.</title>
        <authorList>
            <consortium name="The Broad Institute Genomics Platform"/>
            <consortium name="The Broad Institute Genome Sequencing Center for Infectious Disease"/>
            <person name="Wu L."/>
            <person name="Ma J."/>
        </authorList>
    </citation>
    <scope>NUCLEOTIDE SEQUENCE [LARGE SCALE GENOMIC DNA]</scope>
    <source>
        <strain evidence="2">KCTC 42087</strain>
    </source>
</reference>
<dbReference type="InterPro" id="IPR056510">
    <property type="entry name" value="WapI"/>
</dbReference>
<dbReference type="EMBL" id="JBHSON010000161">
    <property type="protein sequence ID" value="MFC5754535.1"/>
    <property type="molecule type" value="Genomic_DNA"/>
</dbReference>
<evidence type="ECO:0000313" key="2">
    <source>
        <dbReference type="Proteomes" id="UP001596074"/>
    </source>
</evidence>
<dbReference type="Proteomes" id="UP001596074">
    <property type="component" value="Unassembled WGS sequence"/>
</dbReference>
<organism evidence="1 2">
    <name type="scientific">Actinomadura rugatobispora</name>
    <dbReference type="NCBI Taxonomy" id="1994"/>
    <lineage>
        <taxon>Bacteria</taxon>
        <taxon>Bacillati</taxon>
        <taxon>Actinomycetota</taxon>
        <taxon>Actinomycetes</taxon>
        <taxon>Streptosporangiales</taxon>
        <taxon>Thermomonosporaceae</taxon>
        <taxon>Actinomadura</taxon>
    </lineage>
</organism>
<dbReference type="Pfam" id="PF24716">
    <property type="entry name" value="WapI"/>
    <property type="match status" value="1"/>
</dbReference>
<gene>
    <name evidence="1" type="ORF">ACFPZN_53740</name>
</gene>
<comment type="caution">
    <text evidence="1">The sequence shown here is derived from an EMBL/GenBank/DDBJ whole genome shotgun (WGS) entry which is preliminary data.</text>
</comment>